<evidence type="ECO:0000256" key="3">
    <source>
        <dbReference type="ARBA" id="ARBA00022801"/>
    </source>
</evidence>
<feature type="binding site" evidence="7">
    <location>
        <position position="327"/>
    </location>
    <ligand>
        <name>4-imidazolone-5-propanoate</name>
        <dbReference type="ChEBI" id="CHEBI:77893"/>
    </ligand>
</feature>
<dbReference type="NCBIfam" id="TIGR01224">
    <property type="entry name" value="hutI"/>
    <property type="match status" value="1"/>
</dbReference>
<evidence type="ECO:0000259" key="8">
    <source>
        <dbReference type="Pfam" id="PF01979"/>
    </source>
</evidence>
<comment type="caution">
    <text evidence="9">The sequence shown here is derived from an EMBL/GenBank/DDBJ whole genome shotgun (WGS) entry which is preliminary data.</text>
</comment>
<keyword evidence="7" id="KW-0963">Cytoplasm</keyword>
<dbReference type="EC" id="3.5.2.7" evidence="1 7"/>
<dbReference type="EMBL" id="JBHTIB010000012">
    <property type="protein sequence ID" value="MFD0836352.1"/>
    <property type="molecule type" value="Genomic_DNA"/>
</dbReference>
<comment type="function">
    <text evidence="7">Catalyzes the hydrolytic cleavage of the carbon-nitrogen bond in imidazolone-5-propanoate to yield N-formimidoyl-L-glutamate. It is the third step in the universal histidine degradation pathway.</text>
</comment>
<gene>
    <name evidence="7 9" type="primary">hutI</name>
    <name evidence="9" type="ORF">ACFQ0I_11280</name>
</gene>
<evidence type="ECO:0000256" key="5">
    <source>
        <dbReference type="ARBA" id="ARBA00022833"/>
    </source>
</evidence>
<dbReference type="Proteomes" id="UP001597011">
    <property type="component" value="Unassembled WGS sequence"/>
</dbReference>
<dbReference type="SUPFAM" id="SSF51338">
    <property type="entry name" value="Composite domain of metallo-dependent hydrolases"/>
    <property type="match status" value="1"/>
</dbReference>
<dbReference type="GO" id="GO:0050480">
    <property type="term" value="F:imidazolonepropionase activity"/>
    <property type="evidence" value="ECO:0007669"/>
    <property type="project" value="UniProtKB-EC"/>
</dbReference>
<feature type="binding site" evidence="7">
    <location>
        <position position="183"/>
    </location>
    <ligand>
        <name>4-imidazolone-5-propanoate</name>
        <dbReference type="ChEBI" id="CHEBI:77893"/>
    </ligand>
</feature>
<dbReference type="InterPro" id="IPR005920">
    <property type="entry name" value="HutI"/>
</dbReference>
<comment type="subcellular location">
    <subcellularLocation>
        <location evidence="7">Cytoplasm</location>
    </subcellularLocation>
</comment>
<keyword evidence="10" id="KW-1185">Reference proteome</keyword>
<evidence type="ECO:0000256" key="7">
    <source>
        <dbReference type="HAMAP-Rule" id="MF_00372"/>
    </source>
</evidence>
<keyword evidence="5 7" id="KW-0862">Zinc</keyword>
<feature type="binding site" evidence="7">
    <location>
        <position position="150"/>
    </location>
    <ligand>
        <name>N-formimidoyl-L-glutamate</name>
        <dbReference type="ChEBI" id="CHEBI:58928"/>
    </ligand>
</feature>
<feature type="binding site" evidence="7">
    <location>
        <position position="80"/>
    </location>
    <ligand>
        <name>Fe(3+)</name>
        <dbReference type="ChEBI" id="CHEBI:29034"/>
    </ligand>
</feature>
<feature type="binding site" evidence="7">
    <location>
        <position position="150"/>
    </location>
    <ligand>
        <name>4-imidazolone-5-propanoate</name>
        <dbReference type="ChEBI" id="CHEBI:77893"/>
    </ligand>
</feature>
<reference evidence="10" key="1">
    <citation type="journal article" date="2019" name="Int. J. Syst. Evol. Microbiol.">
        <title>The Global Catalogue of Microorganisms (GCM) 10K type strain sequencing project: providing services to taxonomists for standard genome sequencing and annotation.</title>
        <authorList>
            <consortium name="The Broad Institute Genomics Platform"/>
            <consortium name="The Broad Institute Genome Sequencing Center for Infectious Disease"/>
            <person name="Wu L."/>
            <person name="Ma J."/>
        </authorList>
    </citation>
    <scope>NUCLEOTIDE SEQUENCE [LARGE SCALE GENOMIC DNA]</scope>
    <source>
        <strain evidence="10">CCUG 60529</strain>
    </source>
</reference>
<protein>
    <recommendedName>
        <fullName evidence="1 7">Imidazolonepropionase</fullName>
        <ecNumber evidence="1 7">3.5.2.7</ecNumber>
    </recommendedName>
    <alternativeName>
        <fullName evidence="7">Imidazolone-5-propionate hydrolase</fullName>
    </alternativeName>
</protein>
<feature type="binding site" evidence="7">
    <location>
        <position position="322"/>
    </location>
    <ligand>
        <name>Zn(2+)</name>
        <dbReference type="ChEBI" id="CHEBI:29105"/>
    </ligand>
</feature>
<evidence type="ECO:0000256" key="2">
    <source>
        <dbReference type="ARBA" id="ARBA00022723"/>
    </source>
</evidence>
<feature type="domain" description="Amidohydrolase-related" evidence="8">
    <location>
        <begin position="304"/>
        <end position="410"/>
    </location>
</feature>
<feature type="binding site" evidence="7">
    <location>
        <position position="248"/>
    </location>
    <ligand>
        <name>Zn(2+)</name>
        <dbReference type="ChEBI" id="CHEBI:29105"/>
    </ligand>
</feature>
<keyword evidence="6 7" id="KW-0408">Iron</keyword>
<dbReference type="RefSeq" id="WP_379942323.1">
    <property type="nucleotide sequence ID" value="NZ_JBHTIB010000012.1"/>
</dbReference>
<dbReference type="HAMAP" id="MF_00372">
    <property type="entry name" value="HutI"/>
    <property type="match status" value="1"/>
</dbReference>
<name>A0ABW3BV12_9FLAO</name>
<dbReference type="Pfam" id="PF01979">
    <property type="entry name" value="Amidohydro_1"/>
    <property type="match status" value="1"/>
</dbReference>
<dbReference type="InterPro" id="IPR006680">
    <property type="entry name" value="Amidohydro-rel"/>
</dbReference>
<feature type="binding site" evidence="7">
    <location>
        <position position="78"/>
    </location>
    <ligand>
        <name>Zn(2+)</name>
        <dbReference type="ChEBI" id="CHEBI:29105"/>
    </ligand>
</feature>
<comment type="similarity">
    <text evidence="7">Belongs to the metallo-dependent hydrolases superfamily. HutI family.</text>
</comment>
<dbReference type="InterPro" id="IPR011059">
    <property type="entry name" value="Metal-dep_hydrolase_composite"/>
</dbReference>
<dbReference type="PANTHER" id="PTHR42752:SF1">
    <property type="entry name" value="IMIDAZOLONEPROPIONASE-RELATED"/>
    <property type="match status" value="1"/>
</dbReference>
<keyword evidence="2 7" id="KW-0479">Metal-binding</keyword>
<feature type="binding site" evidence="7">
    <location>
        <position position="87"/>
    </location>
    <ligand>
        <name>4-imidazolone-5-propanoate</name>
        <dbReference type="ChEBI" id="CHEBI:77893"/>
    </ligand>
</feature>
<feature type="binding site" evidence="7">
    <location>
        <position position="248"/>
    </location>
    <ligand>
        <name>Fe(3+)</name>
        <dbReference type="ChEBI" id="CHEBI:29034"/>
    </ligand>
</feature>
<dbReference type="Gene3D" id="3.20.20.140">
    <property type="entry name" value="Metal-dependent hydrolases"/>
    <property type="match status" value="1"/>
</dbReference>
<dbReference type="CDD" id="cd01296">
    <property type="entry name" value="Imidazolone-5PH"/>
    <property type="match status" value="1"/>
</dbReference>
<comment type="catalytic activity">
    <reaction evidence="7">
        <text>4-imidazolone-5-propanoate + H2O = N-formimidoyl-L-glutamate</text>
        <dbReference type="Rhea" id="RHEA:23660"/>
        <dbReference type="ChEBI" id="CHEBI:15377"/>
        <dbReference type="ChEBI" id="CHEBI:58928"/>
        <dbReference type="ChEBI" id="CHEBI:77893"/>
        <dbReference type="EC" id="3.5.2.7"/>
    </reaction>
</comment>
<organism evidence="9 10">
    <name type="scientific">Mariniflexile aquimaris</name>
    <dbReference type="NCBI Taxonomy" id="881009"/>
    <lineage>
        <taxon>Bacteria</taxon>
        <taxon>Pseudomonadati</taxon>
        <taxon>Bacteroidota</taxon>
        <taxon>Flavobacteriia</taxon>
        <taxon>Flavobacteriales</taxon>
        <taxon>Flavobacteriaceae</taxon>
        <taxon>Mariniflexile</taxon>
    </lineage>
</organism>
<evidence type="ECO:0000256" key="1">
    <source>
        <dbReference type="ARBA" id="ARBA00012864"/>
    </source>
</evidence>
<keyword evidence="4 7" id="KW-0369">Histidine metabolism</keyword>
<dbReference type="InterPro" id="IPR032466">
    <property type="entry name" value="Metal_Hydrolase"/>
</dbReference>
<accession>A0ABW3BV12</accession>
<dbReference type="SUPFAM" id="SSF51556">
    <property type="entry name" value="Metallo-dependent hydrolases"/>
    <property type="match status" value="1"/>
</dbReference>
<comment type="cofactor">
    <cofactor evidence="7">
        <name>Zn(2+)</name>
        <dbReference type="ChEBI" id="CHEBI:29105"/>
    </cofactor>
    <cofactor evidence="7">
        <name>Fe(3+)</name>
        <dbReference type="ChEBI" id="CHEBI:29034"/>
    </cofactor>
    <text evidence="7">Binds 1 zinc or iron ion per subunit.</text>
</comment>
<evidence type="ECO:0000256" key="4">
    <source>
        <dbReference type="ARBA" id="ARBA00022808"/>
    </source>
</evidence>
<feature type="binding site" evidence="7">
    <location>
        <position position="322"/>
    </location>
    <ligand>
        <name>Fe(3+)</name>
        <dbReference type="ChEBI" id="CHEBI:29034"/>
    </ligand>
</feature>
<sequence>MSILIINIKQLLQIHDTSVLKVSGKDMKILPKIENAFLHIEDDKIVAFGKMEDCPSNLKATRLDATGKIVLPAWCDSHTHIVYAGHREQEFVDRIHGLTYTEIANRGGGILNSATVLQNTSEEALYQQSIARLKEVIKLGTGAIEIKSGYGLTPEAELKMLRVIKRIKAEFPLEVKATFLGAHAIPNVYKNDKKGYVDLIIKDMLPAIAHEKLADFIDIFCEQGYFDLEDTDKILGAGKSHGLIPKIHVNQFNAFGGVAIGVKHDAISVDHLEVLNEEDIAALKNTNTMPVALPGCSYFLGIPYTPARKLIDSGLPLALATDYNPGSAPSGNMNFVVSTACIKMNMTPEEAINAATINGAYAMGISENYGSISKGKKANLIITKPIPSYNYLPYAFGENLIETVILNGKVIA</sequence>
<dbReference type="Gene3D" id="2.30.40.10">
    <property type="entry name" value="Urease, subunit C, domain 1"/>
    <property type="match status" value="1"/>
</dbReference>
<feature type="binding site" evidence="7">
    <location>
        <position position="326"/>
    </location>
    <ligand>
        <name>N-formimidoyl-L-glutamate</name>
        <dbReference type="ChEBI" id="CHEBI:58928"/>
    </ligand>
</feature>
<proteinExistence type="inferred from homology"/>
<evidence type="ECO:0000313" key="9">
    <source>
        <dbReference type="EMBL" id="MFD0836352.1"/>
    </source>
</evidence>
<feature type="binding site" evidence="7">
    <location>
        <position position="251"/>
    </location>
    <ligand>
        <name>4-imidazolone-5-propanoate</name>
        <dbReference type="ChEBI" id="CHEBI:77893"/>
    </ligand>
</feature>
<comment type="pathway">
    <text evidence="7">Amino-acid degradation; L-histidine degradation into L-glutamate; N-formimidoyl-L-glutamate from L-histidine: step 3/3.</text>
</comment>
<feature type="binding site" evidence="7">
    <location>
        <position position="78"/>
    </location>
    <ligand>
        <name>Fe(3+)</name>
        <dbReference type="ChEBI" id="CHEBI:29034"/>
    </ligand>
</feature>
<evidence type="ECO:0000256" key="6">
    <source>
        <dbReference type="ARBA" id="ARBA00023004"/>
    </source>
</evidence>
<dbReference type="PANTHER" id="PTHR42752">
    <property type="entry name" value="IMIDAZOLONEPROPIONASE"/>
    <property type="match status" value="1"/>
</dbReference>
<evidence type="ECO:0000313" key="10">
    <source>
        <dbReference type="Proteomes" id="UP001597011"/>
    </source>
</evidence>
<keyword evidence="3 7" id="KW-0378">Hydrolase</keyword>
<feature type="binding site" evidence="7">
    <location>
        <position position="324"/>
    </location>
    <ligand>
        <name>N-formimidoyl-L-glutamate</name>
        <dbReference type="ChEBI" id="CHEBI:58928"/>
    </ligand>
</feature>
<feature type="binding site" evidence="7">
    <location>
        <position position="80"/>
    </location>
    <ligand>
        <name>Zn(2+)</name>
        <dbReference type="ChEBI" id="CHEBI:29105"/>
    </ligand>
</feature>